<dbReference type="PANTHER" id="PTHR15224:SF1">
    <property type="entry name" value="NADH DEHYDROGENASE [UBIQUINONE] IRON-SULFUR PROTEIN 5"/>
    <property type="match status" value="1"/>
</dbReference>
<evidence type="ECO:0000256" key="12">
    <source>
        <dbReference type="ARBA" id="ARBA00023136"/>
    </source>
</evidence>
<name>A0A0D2VQ52_CAPO3</name>
<keyword evidence="8" id="KW-0679">Respiratory chain</keyword>
<gene>
    <name evidence="18" type="ORF">CAOG_003612</name>
</gene>
<dbReference type="PhylomeDB" id="A0A0D2VQ52"/>
<sequence>MASGFGAFGGRGRCFPLWSDFVDCARDATQPMQCAAQTEDYLECLHHVKQGRRDRAIEAERKKQAANPPTHAAAAPPAH</sequence>
<dbReference type="PANTHER" id="PTHR15224">
    <property type="entry name" value="NADH DEHYDROGENASE [UBIQUINONE] IRON-SULFUR PROTEIN 5"/>
    <property type="match status" value="1"/>
</dbReference>
<dbReference type="Proteomes" id="UP000008743">
    <property type="component" value="Unassembled WGS sequence"/>
</dbReference>
<keyword evidence="9" id="KW-0999">Mitochondrion inner membrane</keyword>
<evidence type="ECO:0000256" key="14">
    <source>
        <dbReference type="ARBA" id="ARBA00031222"/>
    </source>
</evidence>
<protein>
    <recommendedName>
        <fullName evidence="6">NADH dehydrogenase [ubiquinone] iron-sulfur protein 5</fullName>
    </recommendedName>
    <alternativeName>
        <fullName evidence="14">Complex I-15 kDa</fullName>
    </alternativeName>
    <alternativeName>
        <fullName evidence="15">NADH-ubiquinone oxidoreductase 15 kDa subunit</fullName>
    </alternativeName>
</protein>
<evidence type="ECO:0000313" key="18">
    <source>
        <dbReference type="EMBL" id="KJE92697.1"/>
    </source>
</evidence>
<evidence type="ECO:0000256" key="15">
    <source>
        <dbReference type="ARBA" id="ARBA00032739"/>
    </source>
</evidence>
<keyword evidence="12" id="KW-0472">Membrane</keyword>
<keyword evidence="10" id="KW-0249">Electron transport</keyword>
<comment type="function">
    <text evidence="1">Accessory subunit of the mitochondrial membrane respiratory chain NADH dehydrogenase (Complex I), that is believed not to be involved in catalysis. Complex I functions in the transfer of electrons from NADH to the respiratory chain. The immediate electron acceptor for the enzyme is believed to be ubiquinone.</text>
</comment>
<feature type="compositionally biased region" description="Low complexity" evidence="17">
    <location>
        <begin position="65"/>
        <end position="79"/>
    </location>
</feature>
<evidence type="ECO:0000256" key="16">
    <source>
        <dbReference type="PIRSR" id="PIRSR619342-50"/>
    </source>
</evidence>
<keyword evidence="13 16" id="KW-1015">Disulfide bond</keyword>
<dbReference type="InterPro" id="IPR019342">
    <property type="entry name" value="NADH_UbQ_OxRdtase_FeS-su5"/>
</dbReference>
<evidence type="ECO:0000256" key="11">
    <source>
        <dbReference type="ARBA" id="ARBA00023128"/>
    </source>
</evidence>
<evidence type="ECO:0000256" key="17">
    <source>
        <dbReference type="SAM" id="MobiDB-lite"/>
    </source>
</evidence>
<evidence type="ECO:0000256" key="5">
    <source>
        <dbReference type="ARBA" id="ARBA00011261"/>
    </source>
</evidence>
<proteinExistence type="inferred from homology"/>
<reference evidence="19" key="1">
    <citation type="submission" date="2011-02" db="EMBL/GenBank/DDBJ databases">
        <title>The Genome Sequence of Capsaspora owczarzaki ATCC 30864.</title>
        <authorList>
            <person name="Russ C."/>
            <person name="Cuomo C."/>
            <person name="Burger G."/>
            <person name="Gray M.W."/>
            <person name="Holland P.W.H."/>
            <person name="King N."/>
            <person name="Lang F.B.F."/>
            <person name="Roger A.J."/>
            <person name="Ruiz-Trillo I."/>
            <person name="Young S.K."/>
            <person name="Zeng Q."/>
            <person name="Gargeya S."/>
            <person name="Alvarado L."/>
            <person name="Berlin A."/>
            <person name="Chapman S.B."/>
            <person name="Chen Z."/>
            <person name="Freedman E."/>
            <person name="Gellesch M."/>
            <person name="Goldberg J."/>
            <person name="Griggs A."/>
            <person name="Gujja S."/>
            <person name="Heilman E."/>
            <person name="Heiman D."/>
            <person name="Howarth C."/>
            <person name="Mehta T."/>
            <person name="Neiman D."/>
            <person name="Pearson M."/>
            <person name="Roberts A."/>
            <person name="Saif S."/>
            <person name="Shea T."/>
            <person name="Shenoy N."/>
            <person name="Sisk P."/>
            <person name="Stolte C."/>
            <person name="Sykes S."/>
            <person name="White J."/>
            <person name="Yandava C."/>
            <person name="Haas B."/>
            <person name="Nusbaum C."/>
            <person name="Birren B."/>
        </authorList>
    </citation>
    <scope>NUCLEOTIDE SEQUENCE</scope>
    <source>
        <strain evidence="19">ATCC 30864</strain>
    </source>
</reference>
<comment type="subcellular location">
    <subcellularLocation>
        <location evidence="3">Mitochondrion inner membrane</location>
        <topology evidence="3">Peripheral membrane protein</topology>
    </subcellularLocation>
    <subcellularLocation>
        <location evidence="2">Mitochondrion intermembrane space</location>
    </subcellularLocation>
</comment>
<dbReference type="CDD" id="cd24141">
    <property type="entry name" value="NDUFS5-like"/>
    <property type="match status" value="1"/>
</dbReference>
<dbReference type="STRING" id="595528.A0A0D2VQ52"/>
<dbReference type="InParanoid" id="A0A0D2VQ52"/>
<feature type="disulfide bond" evidence="16">
    <location>
        <begin position="24"/>
        <end position="34"/>
    </location>
</feature>
<evidence type="ECO:0000256" key="7">
    <source>
        <dbReference type="ARBA" id="ARBA00022448"/>
    </source>
</evidence>
<evidence type="ECO:0000313" key="19">
    <source>
        <dbReference type="Proteomes" id="UP000008743"/>
    </source>
</evidence>
<evidence type="ECO:0000256" key="4">
    <source>
        <dbReference type="ARBA" id="ARBA00007372"/>
    </source>
</evidence>
<evidence type="ECO:0000256" key="3">
    <source>
        <dbReference type="ARBA" id="ARBA00004637"/>
    </source>
</evidence>
<evidence type="ECO:0000256" key="8">
    <source>
        <dbReference type="ARBA" id="ARBA00022660"/>
    </source>
</evidence>
<dbReference type="AlphaFoldDB" id="A0A0D2VQ52"/>
<feature type="disulfide bond" evidence="16">
    <location>
        <begin position="14"/>
        <end position="44"/>
    </location>
</feature>
<dbReference type="RefSeq" id="XP_004363340.1">
    <property type="nucleotide sequence ID" value="XM_004363283.2"/>
</dbReference>
<comment type="subunit">
    <text evidence="5">Mammalian complex I is composed of 45 different subunits. This is a component of the iron-sulfur (IP) fragment of the enzyme.</text>
</comment>
<evidence type="ECO:0000256" key="1">
    <source>
        <dbReference type="ARBA" id="ARBA00003195"/>
    </source>
</evidence>
<keyword evidence="19" id="KW-1185">Reference proteome</keyword>
<comment type="similarity">
    <text evidence="4">Belongs to the complex I NDUFS5 subunit family.</text>
</comment>
<dbReference type="GO" id="GO:0005758">
    <property type="term" value="C:mitochondrial intermembrane space"/>
    <property type="evidence" value="ECO:0007669"/>
    <property type="project" value="UniProtKB-SubCell"/>
</dbReference>
<dbReference type="EMBL" id="KE346364">
    <property type="protein sequence ID" value="KJE92697.1"/>
    <property type="molecule type" value="Genomic_DNA"/>
</dbReference>
<evidence type="ECO:0000256" key="13">
    <source>
        <dbReference type="ARBA" id="ARBA00023157"/>
    </source>
</evidence>
<evidence type="ECO:0000256" key="9">
    <source>
        <dbReference type="ARBA" id="ARBA00022792"/>
    </source>
</evidence>
<feature type="region of interest" description="Disordered" evidence="17">
    <location>
        <begin position="58"/>
        <end position="79"/>
    </location>
</feature>
<accession>A0A0D2VQ52</accession>
<dbReference type="GO" id="GO:0032981">
    <property type="term" value="P:mitochondrial respiratory chain complex I assembly"/>
    <property type="evidence" value="ECO:0007669"/>
    <property type="project" value="TreeGrafter"/>
</dbReference>
<evidence type="ECO:0000256" key="2">
    <source>
        <dbReference type="ARBA" id="ARBA00004569"/>
    </source>
</evidence>
<dbReference type="OrthoDB" id="9992197at2759"/>
<keyword evidence="7" id="KW-0813">Transport</keyword>
<evidence type="ECO:0000256" key="6">
    <source>
        <dbReference type="ARBA" id="ARBA00013482"/>
    </source>
</evidence>
<organism evidence="18 19">
    <name type="scientific">Capsaspora owczarzaki (strain ATCC 30864)</name>
    <dbReference type="NCBI Taxonomy" id="595528"/>
    <lineage>
        <taxon>Eukaryota</taxon>
        <taxon>Filasterea</taxon>
        <taxon>Capsaspora</taxon>
    </lineage>
</organism>
<keyword evidence="11" id="KW-0496">Mitochondrion</keyword>
<dbReference type="GO" id="GO:0005743">
    <property type="term" value="C:mitochondrial inner membrane"/>
    <property type="evidence" value="ECO:0007669"/>
    <property type="project" value="UniProtKB-SubCell"/>
</dbReference>
<evidence type="ECO:0000256" key="10">
    <source>
        <dbReference type="ARBA" id="ARBA00022982"/>
    </source>
</evidence>
<dbReference type="OMA" id="MQNAYRK"/>